<protein>
    <submittedName>
        <fullName evidence="1">Uncharacterized protein</fullName>
    </submittedName>
</protein>
<dbReference type="Proteomes" id="UP000248916">
    <property type="component" value="Unassembled WGS sequence"/>
</dbReference>
<dbReference type="RefSeq" id="WP_111535460.1">
    <property type="nucleotide sequence ID" value="NZ_QKZL01000001.1"/>
</dbReference>
<dbReference type="EMBL" id="QKZL01000001">
    <property type="protein sequence ID" value="PZX19793.1"/>
    <property type="molecule type" value="Genomic_DNA"/>
</dbReference>
<dbReference type="AlphaFoldDB" id="A0A2W7NK14"/>
<name>A0A2W7NK14_9RHOB</name>
<accession>A0A2W7NK14</accession>
<sequence length="65" mass="7212">MHGFDHNLIALRRATGASRAALAWTIQIVLLEVAGRPDLCLREADRIIALSDARHDPARAERRPS</sequence>
<comment type="caution">
    <text evidence="1">The sequence shown here is derived from an EMBL/GenBank/DDBJ whole genome shotgun (WGS) entry which is preliminary data.</text>
</comment>
<proteinExistence type="predicted"/>
<keyword evidence="2" id="KW-1185">Reference proteome</keyword>
<evidence type="ECO:0000313" key="2">
    <source>
        <dbReference type="Proteomes" id="UP000248916"/>
    </source>
</evidence>
<evidence type="ECO:0000313" key="1">
    <source>
        <dbReference type="EMBL" id="PZX19793.1"/>
    </source>
</evidence>
<gene>
    <name evidence="1" type="ORF">LX81_00255</name>
</gene>
<organism evidence="1 2">
    <name type="scientific">Palleronia aestuarii</name>
    <dbReference type="NCBI Taxonomy" id="568105"/>
    <lineage>
        <taxon>Bacteria</taxon>
        <taxon>Pseudomonadati</taxon>
        <taxon>Pseudomonadota</taxon>
        <taxon>Alphaproteobacteria</taxon>
        <taxon>Rhodobacterales</taxon>
        <taxon>Roseobacteraceae</taxon>
        <taxon>Palleronia</taxon>
    </lineage>
</organism>
<reference evidence="1 2" key="1">
    <citation type="submission" date="2018-06" db="EMBL/GenBank/DDBJ databases">
        <title>Genomic Encyclopedia of Archaeal and Bacterial Type Strains, Phase II (KMG-II): from individual species to whole genera.</title>
        <authorList>
            <person name="Goeker M."/>
        </authorList>
    </citation>
    <scope>NUCLEOTIDE SEQUENCE [LARGE SCALE GENOMIC DNA]</scope>
    <source>
        <strain evidence="1 2">DSM 22009</strain>
    </source>
</reference>